<dbReference type="EMBL" id="JAJJML010000001">
    <property type="protein sequence ID" value="MCC9034077.1"/>
    <property type="molecule type" value="Genomic_DNA"/>
</dbReference>
<comment type="caution">
    <text evidence="1">The sequence shown here is derived from an EMBL/GenBank/DDBJ whole genome shotgun (WGS) entry which is preliminary data.</text>
</comment>
<protein>
    <submittedName>
        <fullName evidence="1">Uncharacterized protein</fullName>
    </submittedName>
</protein>
<proteinExistence type="predicted"/>
<name>A0A9Q3UTG9_9FLAO</name>
<evidence type="ECO:0000313" key="2">
    <source>
        <dbReference type="Proteomes" id="UP001107960"/>
    </source>
</evidence>
<accession>A0A9Q3UTG9</accession>
<gene>
    <name evidence="1" type="ORF">LNP80_07370</name>
</gene>
<sequence>MENQLRNITSCDECNSDYYTDISQMTNLCPECSYILYGYQNCKHDFENGRCRKCFWNGNMSNYIQNLKDKNLNKSKKILSIIDFFQTKYGTTNILIIDHWDSDKEAIGLTEKSKQFLAYISTISDRDNDYFLALENPSVDNELVHSPIGEFYNLSLSELEDKLIKHLKLAH</sequence>
<organism evidence="1 2">
    <name type="scientific">Chryseobacterium muglaense</name>
    <dbReference type="NCBI Taxonomy" id="2893752"/>
    <lineage>
        <taxon>Bacteria</taxon>
        <taxon>Pseudomonadati</taxon>
        <taxon>Bacteroidota</taxon>
        <taxon>Flavobacteriia</taxon>
        <taxon>Flavobacteriales</taxon>
        <taxon>Weeksellaceae</taxon>
        <taxon>Chryseobacterium group</taxon>
        <taxon>Chryseobacterium</taxon>
    </lineage>
</organism>
<reference evidence="1" key="1">
    <citation type="submission" date="2021-11" db="EMBL/GenBank/DDBJ databases">
        <title>Description of novel Chryseobacterium species.</title>
        <authorList>
            <person name="Saticioglu I.B."/>
            <person name="Ay H."/>
            <person name="Altun S."/>
            <person name="Duman M."/>
        </authorList>
    </citation>
    <scope>NUCLEOTIDE SEQUENCE</scope>
    <source>
        <strain evidence="1">C-39</strain>
    </source>
</reference>
<dbReference type="RefSeq" id="WP_229986404.1">
    <property type="nucleotide sequence ID" value="NZ_JAJJML010000001.1"/>
</dbReference>
<dbReference type="Proteomes" id="UP001107960">
    <property type="component" value="Unassembled WGS sequence"/>
</dbReference>
<evidence type="ECO:0000313" key="1">
    <source>
        <dbReference type="EMBL" id="MCC9034077.1"/>
    </source>
</evidence>
<dbReference type="AlphaFoldDB" id="A0A9Q3UTG9"/>